<dbReference type="AlphaFoldDB" id="A0A1L7WID1"/>
<dbReference type="PROSITE" id="PS51194">
    <property type="entry name" value="HELICASE_CTER"/>
    <property type="match status" value="1"/>
</dbReference>
<evidence type="ECO:0000256" key="3">
    <source>
        <dbReference type="ARBA" id="ARBA00022771"/>
    </source>
</evidence>
<keyword evidence="1" id="KW-0479">Metal-binding</keyword>
<dbReference type="InterPro" id="IPR050628">
    <property type="entry name" value="SNF2_RAD54_helicase_TF"/>
</dbReference>
<accession>A0A1L7WID1</accession>
<protein>
    <recommendedName>
        <fullName evidence="11">Helicase-like transcription factor protein</fullName>
    </recommendedName>
</protein>
<dbReference type="Gene3D" id="3.40.50.300">
    <property type="entry name" value="P-loop containing nucleotide triphosphate hydrolases"/>
    <property type="match status" value="1"/>
</dbReference>
<keyword evidence="2" id="KW-0547">Nucleotide-binding</keyword>
<dbReference type="EMBL" id="FJOG01000003">
    <property type="protein sequence ID" value="CZR52533.1"/>
    <property type="molecule type" value="Genomic_DNA"/>
</dbReference>
<dbReference type="GO" id="GO:0005634">
    <property type="term" value="C:nucleus"/>
    <property type="evidence" value="ECO:0007669"/>
    <property type="project" value="TreeGrafter"/>
</dbReference>
<evidence type="ECO:0000259" key="7">
    <source>
        <dbReference type="PROSITE" id="PS51192"/>
    </source>
</evidence>
<dbReference type="InterPro" id="IPR000330">
    <property type="entry name" value="SNF2_N"/>
</dbReference>
<dbReference type="SMART" id="SM00490">
    <property type="entry name" value="HELICc"/>
    <property type="match status" value="1"/>
</dbReference>
<dbReference type="CDD" id="cd18008">
    <property type="entry name" value="DEXDc_SHPRH-like"/>
    <property type="match status" value="1"/>
</dbReference>
<dbReference type="OrthoDB" id="448448at2759"/>
<dbReference type="Proteomes" id="UP000184330">
    <property type="component" value="Unassembled WGS sequence"/>
</dbReference>
<dbReference type="PROSITE" id="PS00518">
    <property type="entry name" value="ZF_RING_1"/>
    <property type="match status" value="1"/>
</dbReference>
<dbReference type="Pfam" id="PF00271">
    <property type="entry name" value="Helicase_C"/>
    <property type="match status" value="1"/>
</dbReference>
<dbReference type="GO" id="GO:0008094">
    <property type="term" value="F:ATP-dependent activity, acting on DNA"/>
    <property type="evidence" value="ECO:0007669"/>
    <property type="project" value="TreeGrafter"/>
</dbReference>
<feature type="domain" description="Helicase ATP-binding" evidence="7">
    <location>
        <begin position="325"/>
        <end position="533"/>
    </location>
</feature>
<keyword evidence="6" id="KW-0067">ATP-binding</keyword>
<keyword evidence="5" id="KW-0862">Zinc</keyword>
<dbReference type="InterPro" id="IPR049730">
    <property type="entry name" value="SNF2/RAD54-like_C"/>
</dbReference>
<name>A0A1L7WID1_9HELO</name>
<dbReference type="SMART" id="SM00487">
    <property type="entry name" value="DEXDc"/>
    <property type="match status" value="1"/>
</dbReference>
<keyword evidence="10" id="KW-1185">Reference proteome</keyword>
<proteinExistence type="predicted"/>
<dbReference type="GO" id="GO:0016787">
    <property type="term" value="F:hydrolase activity"/>
    <property type="evidence" value="ECO:0007669"/>
    <property type="project" value="UniProtKB-KW"/>
</dbReference>
<dbReference type="InterPro" id="IPR014001">
    <property type="entry name" value="Helicase_ATP-bd"/>
</dbReference>
<evidence type="ECO:0000256" key="5">
    <source>
        <dbReference type="ARBA" id="ARBA00022833"/>
    </source>
</evidence>
<dbReference type="PROSITE" id="PS51192">
    <property type="entry name" value="HELICASE_ATP_BIND_1"/>
    <property type="match status" value="1"/>
</dbReference>
<dbReference type="InterPro" id="IPR038718">
    <property type="entry name" value="SNF2-like_sf"/>
</dbReference>
<evidence type="ECO:0000313" key="9">
    <source>
        <dbReference type="EMBL" id="CZR52533.1"/>
    </source>
</evidence>
<dbReference type="STRING" id="576137.A0A1L7WID1"/>
<keyword evidence="4" id="KW-0378">Hydrolase</keyword>
<dbReference type="Pfam" id="PF00176">
    <property type="entry name" value="SNF2-rel_dom"/>
    <property type="match status" value="1"/>
</dbReference>
<evidence type="ECO:0000256" key="4">
    <source>
        <dbReference type="ARBA" id="ARBA00022801"/>
    </source>
</evidence>
<evidence type="ECO:0008006" key="11">
    <source>
        <dbReference type="Google" id="ProtNLM"/>
    </source>
</evidence>
<dbReference type="CDD" id="cd18793">
    <property type="entry name" value="SF2_C_SNF"/>
    <property type="match status" value="1"/>
</dbReference>
<evidence type="ECO:0000313" key="10">
    <source>
        <dbReference type="Proteomes" id="UP000184330"/>
    </source>
</evidence>
<keyword evidence="3" id="KW-0863">Zinc-finger</keyword>
<evidence type="ECO:0000259" key="8">
    <source>
        <dbReference type="PROSITE" id="PS51194"/>
    </source>
</evidence>
<dbReference type="Gene3D" id="3.40.50.10810">
    <property type="entry name" value="Tandem AAA-ATPase domain"/>
    <property type="match status" value="1"/>
</dbReference>
<evidence type="ECO:0000256" key="2">
    <source>
        <dbReference type="ARBA" id="ARBA00022741"/>
    </source>
</evidence>
<dbReference type="InterPro" id="IPR027417">
    <property type="entry name" value="P-loop_NTPase"/>
</dbReference>
<dbReference type="PANTHER" id="PTHR45626:SF52">
    <property type="entry name" value="SINGLE-STRANDED DNA-DEPENDENT ATPASE (EUROFUNG)"/>
    <property type="match status" value="1"/>
</dbReference>
<feature type="domain" description="Helicase C-terminal" evidence="8">
    <location>
        <begin position="749"/>
        <end position="914"/>
    </location>
</feature>
<dbReference type="InterPro" id="IPR001650">
    <property type="entry name" value="Helicase_C-like"/>
</dbReference>
<dbReference type="PANTHER" id="PTHR45626">
    <property type="entry name" value="TRANSCRIPTION TERMINATION FACTOR 2-RELATED"/>
    <property type="match status" value="1"/>
</dbReference>
<dbReference type="GO" id="GO:0006281">
    <property type="term" value="P:DNA repair"/>
    <property type="evidence" value="ECO:0007669"/>
    <property type="project" value="TreeGrafter"/>
</dbReference>
<evidence type="ECO:0000256" key="6">
    <source>
        <dbReference type="ARBA" id="ARBA00022840"/>
    </source>
</evidence>
<gene>
    <name evidence="9" type="ORF">PAC_02410</name>
</gene>
<dbReference type="SUPFAM" id="SSF52540">
    <property type="entry name" value="P-loop containing nucleoside triphosphate hydrolases"/>
    <property type="match status" value="2"/>
</dbReference>
<reference evidence="9 10" key="1">
    <citation type="submission" date="2016-03" db="EMBL/GenBank/DDBJ databases">
        <authorList>
            <person name="Ploux O."/>
        </authorList>
    </citation>
    <scope>NUCLEOTIDE SEQUENCE [LARGE SCALE GENOMIC DNA]</scope>
    <source>
        <strain evidence="9 10">UAMH 11012</strain>
    </source>
</reference>
<organism evidence="9 10">
    <name type="scientific">Phialocephala subalpina</name>
    <dbReference type="NCBI Taxonomy" id="576137"/>
    <lineage>
        <taxon>Eukaryota</taxon>
        <taxon>Fungi</taxon>
        <taxon>Dikarya</taxon>
        <taxon>Ascomycota</taxon>
        <taxon>Pezizomycotina</taxon>
        <taxon>Leotiomycetes</taxon>
        <taxon>Helotiales</taxon>
        <taxon>Mollisiaceae</taxon>
        <taxon>Phialocephala</taxon>
        <taxon>Phialocephala fortinii species complex</taxon>
    </lineage>
</organism>
<dbReference type="GO" id="GO:0008270">
    <property type="term" value="F:zinc ion binding"/>
    <property type="evidence" value="ECO:0007669"/>
    <property type="project" value="UniProtKB-KW"/>
</dbReference>
<dbReference type="InterPro" id="IPR017907">
    <property type="entry name" value="Znf_RING_CS"/>
</dbReference>
<sequence length="914" mass="102949">MEGHLPATATILGGNQDYAPRNVHKRPWPFAAAADDRPHSLERPSSASVRQPAESLYLLGSIVNVKAQLRTSEYGVVSRPALFFPTSSSISLEVSLKGDYFELLNSGQAFARLNKSFCSEARRLADFGVEFRAYLQKNSWEASCATLNNFLPEPSAATFAVDVNVYCFRHHADRIGDIFSQAGFFLQHPIHGFADRLYYNPQVLEIEGFKERQETSANFASESTSELVEPGVSMSSDRIELEHQKNGSDLVDSILNSLSHHGLLHEIHTDQNRIRTELLPHQMKAIDFIRQREDSDLSISLSLWKEQKLPGEETYFRHVLTGAKRPQRDEAKGGIIADDMGLGKTLVVLSAIVGSLNKAAEFVSNHAGDLSNLSGVQHATRATLILAPSTRKFHPDLKYYIQKLAYVNFYAVLIDSWIDEIRTHTYSSGITFHKHLGPERHKDEEMKLNFEKDIVFTTFATVASELIRGNSPLAKIHWFRIVLDEAHEIRNRSTKQFQAVHGLTAQQRWCLTGTPIQNSLEDLGALISFLRIPILDKAPTFRRYIIAPTTSNSRNRYRNLQTLLQTVCLRRTKEILGLPEVVPEEKLLRLSDRERREYNELFGRSGNLVQMAASGHRSKVSATVLHCIHELRLFCNNGSRRTGRELTETDDELLSELQQHNLNNCANCSGPIYSIDQNGASYGGIFISSCKHLVCNSCLPQCYKRKGDCVLCSRGDVPKRPSYDGMPALYYAGENRELLKRSPEEYPSKLQALLNDLRGESSSKCIVFSSWKKTLDLAAQLLELYDMRYDVIHGGLSLTKRLKVLGDFKSPIGPNILLMTLGTGAVGLNLAVASRIYILEPQWNPFIEFQAMARAQRLGQTKQVVVIRYIMERTIEQSNVLSKQRKKAALAGDGFGKEKLYDSLQYFGIQPRIR</sequence>
<dbReference type="GO" id="GO:0005524">
    <property type="term" value="F:ATP binding"/>
    <property type="evidence" value="ECO:0007669"/>
    <property type="project" value="UniProtKB-KW"/>
</dbReference>
<evidence type="ECO:0000256" key="1">
    <source>
        <dbReference type="ARBA" id="ARBA00022723"/>
    </source>
</evidence>